<evidence type="ECO:0000256" key="3">
    <source>
        <dbReference type="ARBA" id="ARBA00023002"/>
    </source>
</evidence>
<evidence type="ECO:0000256" key="1">
    <source>
        <dbReference type="ARBA" id="ARBA00022630"/>
    </source>
</evidence>
<dbReference type="InterPro" id="IPR036188">
    <property type="entry name" value="FAD/NAD-bd_sf"/>
</dbReference>
<dbReference type="OrthoDB" id="10016252at2759"/>
<dbReference type="InterPro" id="IPR002938">
    <property type="entry name" value="FAD-bd"/>
</dbReference>
<name>A0A1F7ZIG1_9EURO</name>
<keyword evidence="1" id="KW-0285">Flavoprotein</keyword>
<keyword evidence="6" id="KW-1185">Reference proteome</keyword>
<dbReference type="PRINTS" id="PR00420">
    <property type="entry name" value="RNGMNOXGNASE"/>
</dbReference>
<comment type="caution">
    <text evidence="5">The sequence shown here is derived from an EMBL/GenBank/DDBJ whole genome shotgun (WGS) entry which is preliminary data.</text>
</comment>
<gene>
    <name evidence="5" type="ORF">ABOM_012192</name>
</gene>
<reference evidence="5 6" key="1">
    <citation type="journal article" date="2016" name="Genome Biol. Evol.">
        <title>Draft genome sequence of an aflatoxigenic Aspergillus species, A. bombycis.</title>
        <authorList>
            <person name="Moore G.G."/>
            <person name="Mack B.M."/>
            <person name="Beltz S.B."/>
            <person name="Gilbert M.K."/>
        </authorList>
    </citation>
    <scope>NUCLEOTIDE SEQUENCE [LARGE SCALE GENOMIC DNA]</scope>
    <source>
        <strain evidence="6">NRRL 26010</strain>
    </source>
</reference>
<sequence length="627" mass="71828">METEDWETTNVVICGCGPTGAMLSAYLGQMSVPNVVLEREADITTDPRGIALDEDGIRFLQGVGMGMFNFIGGTEPVLKKSPFLALNYSTTAGGTGHIGFISHKQPILENNLRKAMSHSTFCVLRSESTVYELCEDEQWIYCKYQDAQGTEQRIRARFFVGADGKTGFTRKQYLEPKGVHMEKVTEYVPYAIAVKCFTDSASREFYEETWVALNWKIALPTPESHPAFPLWTLGYTPEQVYDLFFPYEFRFLCNPNRPAVCGRFGLQSDRLWRFEFVVHPGEDGYEMAKPESIKKIVFPYVTHRGSQYNLPHDVQFPEDCIHVIRSRPFTFSARSCNAWAKDRVILCGDAAHVFPPFGGQGIASGFRDAASLAWRLALLCHHHPTTPKFHEQVLDAWYQERKQQLEKSLATTIENGKFVCEANSSKIFIRDWYLWLAQLFPSWKRHLQLGRRKDGLIRYVHSEGMPFLPELNGGLNLPQVFCKDMTGKVLFTDDVIFRSKQKSIFRLFVYLRNDEELARTRTVLGEVEELSRREFAADQVPFVIEDITKREVGDQKNLFQIASAEEFARSPLCRGRPEPTYYEPFLIRTEVRAKYIIVRPDRVVFAACVDEQSLKTAIGCMKDILRC</sequence>
<dbReference type="Gene3D" id="3.30.9.10">
    <property type="entry name" value="D-Amino Acid Oxidase, subunit A, domain 2"/>
    <property type="match status" value="1"/>
</dbReference>
<dbReference type="InterPro" id="IPR050631">
    <property type="entry name" value="PheA/TfdB_FAD_monoxygenase"/>
</dbReference>
<keyword evidence="2" id="KW-0274">FAD</keyword>
<dbReference type="GeneID" id="34455582"/>
<dbReference type="PANTHER" id="PTHR43476:SF3">
    <property type="entry name" value="FAD-BINDING MONOOXYGENASE"/>
    <property type="match status" value="1"/>
</dbReference>
<keyword evidence="5" id="KW-0503">Monooxygenase</keyword>
<dbReference type="GO" id="GO:0019622">
    <property type="term" value="P:3-(3-hydroxy)phenylpropionate catabolic process"/>
    <property type="evidence" value="ECO:0007669"/>
    <property type="project" value="TreeGrafter"/>
</dbReference>
<protein>
    <submittedName>
        <fullName evidence="5">Monooxygenase</fullName>
    </submittedName>
</protein>
<evidence type="ECO:0000256" key="2">
    <source>
        <dbReference type="ARBA" id="ARBA00022827"/>
    </source>
</evidence>
<organism evidence="5 6">
    <name type="scientific">Aspergillus bombycis</name>
    <dbReference type="NCBI Taxonomy" id="109264"/>
    <lineage>
        <taxon>Eukaryota</taxon>
        <taxon>Fungi</taxon>
        <taxon>Dikarya</taxon>
        <taxon>Ascomycota</taxon>
        <taxon>Pezizomycotina</taxon>
        <taxon>Eurotiomycetes</taxon>
        <taxon>Eurotiomycetidae</taxon>
        <taxon>Eurotiales</taxon>
        <taxon>Aspergillaceae</taxon>
        <taxon>Aspergillus</taxon>
    </lineage>
</organism>
<keyword evidence="3" id="KW-0560">Oxidoreductase</keyword>
<evidence type="ECO:0000259" key="4">
    <source>
        <dbReference type="Pfam" id="PF01494"/>
    </source>
</evidence>
<evidence type="ECO:0000313" key="6">
    <source>
        <dbReference type="Proteomes" id="UP000179179"/>
    </source>
</evidence>
<dbReference type="AlphaFoldDB" id="A0A1F7ZIG1"/>
<dbReference type="GO" id="GO:0071949">
    <property type="term" value="F:FAD binding"/>
    <property type="evidence" value="ECO:0007669"/>
    <property type="project" value="InterPro"/>
</dbReference>
<dbReference type="RefSeq" id="XP_022382964.1">
    <property type="nucleotide sequence ID" value="XM_022539320.1"/>
</dbReference>
<feature type="domain" description="FAD-binding" evidence="4">
    <location>
        <begin position="9"/>
        <end position="173"/>
    </location>
</feature>
<accession>A0A1F7ZIG1</accession>
<dbReference type="Gene3D" id="3.50.50.60">
    <property type="entry name" value="FAD/NAD(P)-binding domain"/>
    <property type="match status" value="2"/>
</dbReference>
<dbReference type="GO" id="GO:0008688">
    <property type="term" value="F:3-(3-hydroxyphenyl)propionate hydroxylase activity"/>
    <property type="evidence" value="ECO:0007669"/>
    <property type="project" value="TreeGrafter"/>
</dbReference>
<feature type="domain" description="FAD-binding" evidence="4">
    <location>
        <begin position="323"/>
        <end position="403"/>
    </location>
</feature>
<dbReference type="EMBL" id="LYCR01000233">
    <property type="protein sequence ID" value="OGM39246.1"/>
    <property type="molecule type" value="Genomic_DNA"/>
</dbReference>
<dbReference type="STRING" id="109264.A0A1F7ZIG1"/>
<dbReference type="SUPFAM" id="SSF51905">
    <property type="entry name" value="FAD/NAD(P)-binding domain"/>
    <property type="match status" value="1"/>
</dbReference>
<proteinExistence type="predicted"/>
<evidence type="ECO:0000313" key="5">
    <source>
        <dbReference type="EMBL" id="OGM39246.1"/>
    </source>
</evidence>
<dbReference type="PANTHER" id="PTHR43476">
    <property type="entry name" value="3-(3-HYDROXY-PHENYL)PROPIONATE/3-HYDROXYCINNAMIC ACID HYDROXYLASE"/>
    <property type="match status" value="1"/>
</dbReference>
<dbReference type="Pfam" id="PF01494">
    <property type="entry name" value="FAD_binding_3"/>
    <property type="match status" value="2"/>
</dbReference>
<dbReference type="Proteomes" id="UP000179179">
    <property type="component" value="Unassembled WGS sequence"/>
</dbReference>